<feature type="transmembrane region" description="Helical" evidence="7">
    <location>
        <begin position="155"/>
        <end position="174"/>
    </location>
</feature>
<evidence type="ECO:0000256" key="2">
    <source>
        <dbReference type="ARBA" id="ARBA00022448"/>
    </source>
</evidence>
<dbReference type="InterPro" id="IPR004638">
    <property type="entry name" value="EmrB-like"/>
</dbReference>
<evidence type="ECO:0000256" key="7">
    <source>
        <dbReference type="SAM" id="Phobius"/>
    </source>
</evidence>
<keyword evidence="3" id="KW-1003">Cell membrane</keyword>
<dbReference type="PANTHER" id="PTHR42718:SF46">
    <property type="entry name" value="BLR6921 PROTEIN"/>
    <property type="match status" value="1"/>
</dbReference>
<accession>A0A7K1L4V8</accession>
<dbReference type="InterPro" id="IPR020846">
    <property type="entry name" value="MFS_dom"/>
</dbReference>
<evidence type="ECO:0000259" key="8">
    <source>
        <dbReference type="PROSITE" id="PS50850"/>
    </source>
</evidence>
<comment type="caution">
    <text evidence="9">The sequence shown here is derived from an EMBL/GenBank/DDBJ whole genome shotgun (WGS) entry which is preliminary data.</text>
</comment>
<reference evidence="9 10" key="1">
    <citation type="submission" date="2019-11" db="EMBL/GenBank/DDBJ databases">
        <authorList>
            <person name="Cao P."/>
        </authorList>
    </citation>
    <scope>NUCLEOTIDE SEQUENCE [LARGE SCALE GENOMIC DNA]</scope>
    <source>
        <strain evidence="9 10">NEAU-AAG5</strain>
    </source>
</reference>
<feature type="domain" description="Major facilitator superfamily (MFS) profile" evidence="8">
    <location>
        <begin position="27"/>
        <end position="486"/>
    </location>
</feature>
<evidence type="ECO:0000313" key="9">
    <source>
        <dbReference type="EMBL" id="MUN39458.1"/>
    </source>
</evidence>
<proteinExistence type="predicted"/>
<dbReference type="EMBL" id="WOFH01000008">
    <property type="protein sequence ID" value="MUN39458.1"/>
    <property type="molecule type" value="Genomic_DNA"/>
</dbReference>
<feature type="transmembrane region" description="Helical" evidence="7">
    <location>
        <begin position="64"/>
        <end position="81"/>
    </location>
</feature>
<dbReference type="Gene3D" id="1.20.1250.20">
    <property type="entry name" value="MFS general substrate transporter like domains"/>
    <property type="match status" value="1"/>
</dbReference>
<dbReference type="CDD" id="cd17321">
    <property type="entry name" value="MFS_MMR_MDR_like"/>
    <property type="match status" value="1"/>
</dbReference>
<dbReference type="Pfam" id="PF07690">
    <property type="entry name" value="MFS_1"/>
    <property type="match status" value="1"/>
</dbReference>
<dbReference type="InterPro" id="IPR036259">
    <property type="entry name" value="MFS_trans_sf"/>
</dbReference>
<feature type="transmembrane region" description="Helical" evidence="7">
    <location>
        <begin position="455"/>
        <end position="482"/>
    </location>
</feature>
<evidence type="ECO:0000256" key="6">
    <source>
        <dbReference type="ARBA" id="ARBA00023136"/>
    </source>
</evidence>
<comment type="subcellular location">
    <subcellularLocation>
        <location evidence="1">Cell membrane</location>
        <topology evidence="1">Multi-pass membrane protein</topology>
    </subcellularLocation>
</comment>
<dbReference type="GO" id="GO:0022857">
    <property type="term" value="F:transmembrane transporter activity"/>
    <property type="evidence" value="ECO:0007669"/>
    <property type="project" value="InterPro"/>
</dbReference>
<gene>
    <name evidence="9" type="ORF">GNZ18_23070</name>
</gene>
<keyword evidence="5 7" id="KW-1133">Transmembrane helix</keyword>
<feature type="transmembrane region" description="Helical" evidence="7">
    <location>
        <begin position="308"/>
        <end position="329"/>
    </location>
</feature>
<feature type="transmembrane region" description="Helical" evidence="7">
    <location>
        <begin position="125"/>
        <end position="143"/>
    </location>
</feature>
<evidence type="ECO:0000256" key="3">
    <source>
        <dbReference type="ARBA" id="ARBA00022475"/>
    </source>
</evidence>
<feature type="transmembrane region" description="Helical" evidence="7">
    <location>
        <begin position="180"/>
        <end position="202"/>
    </location>
</feature>
<protein>
    <submittedName>
        <fullName evidence="9">DHA2 family efflux MFS transporter permease subunit</fullName>
    </submittedName>
</protein>
<dbReference type="PANTHER" id="PTHR42718">
    <property type="entry name" value="MAJOR FACILITATOR SUPERFAMILY MULTIDRUG TRANSPORTER MFSC"/>
    <property type="match status" value="1"/>
</dbReference>
<dbReference type="NCBIfam" id="TIGR00711">
    <property type="entry name" value="efflux_EmrB"/>
    <property type="match status" value="1"/>
</dbReference>
<dbReference type="Proteomes" id="UP000432015">
    <property type="component" value="Unassembled WGS sequence"/>
</dbReference>
<name>A0A7K1L4V8_9ACTN</name>
<dbReference type="Gene3D" id="1.20.1720.10">
    <property type="entry name" value="Multidrug resistance protein D"/>
    <property type="match status" value="1"/>
</dbReference>
<keyword evidence="10" id="KW-1185">Reference proteome</keyword>
<evidence type="ECO:0000256" key="1">
    <source>
        <dbReference type="ARBA" id="ARBA00004651"/>
    </source>
</evidence>
<dbReference type="GO" id="GO:0005886">
    <property type="term" value="C:plasma membrane"/>
    <property type="evidence" value="ECO:0007669"/>
    <property type="project" value="UniProtKB-SubCell"/>
</dbReference>
<dbReference type="SUPFAM" id="SSF103473">
    <property type="entry name" value="MFS general substrate transporter"/>
    <property type="match status" value="1"/>
</dbReference>
<sequence length="494" mass="51108">MSVSPSSPSVTTRPPGAARRGDRPGIALAVIVACQLMIVLDGTIVNIALPDIQRGLEFSETGKAWIITAYTLTFGGLLLLGGRIGDVLGRRRVFVAGIAVFTVASLLGGLATTGELLLAARVGQGAGAALAGPSTLALIVTNFPEEAERNKAMGIYSAIAGSGLVIGLILGGALTSGGSWRWVMFINVPIGVAIVLLAPLFVNEPPRHSGRFDVAGAVTSTVGMVALVYGFTRVAEKDWGDRVALGSFAVAVAALALFLVVEARAKQPVMPYRLLRDRDRAAAYLNMLLLPATLMGLFFFITQLLQTGYGYSAIEAGLAFLPMAVLQIVTARNSAALLAKFGPKPLMLTGAVGVFIGMAWLSRLSDGGGYATEVLGPLILVGAGMGLCFMPMSVTILSSVSPRDSGAASGLLQTMQQVGASLGVAVLVTVYGEAVRDEAKHPVAGASPQDQAHHLLTHGIATGFLSATVIVVIAFLVLLFGFRGTPAAKAKKDD</sequence>
<evidence type="ECO:0000256" key="5">
    <source>
        <dbReference type="ARBA" id="ARBA00022989"/>
    </source>
</evidence>
<feature type="transmembrane region" description="Helical" evidence="7">
    <location>
        <begin position="282"/>
        <end position="302"/>
    </location>
</feature>
<feature type="transmembrane region" description="Helical" evidence="7">
    <location>
        <begin position="214"/>
        <end position="231"/>
    </location>
</feature>
<feature type="transmembrane region" description="Helical" evidence="7">
    <location>
        <begin position="374"/>
        <end position="397"/>
    </location>
</feature>
<evidence type="ECO:0000313" key="10">
    <source>
        <dbReference type="Proteomes" id="UP000432015"/>
    </source>
</evidence>
<dbReference type="PROSITE" id="PS50850">
    <property type="entry name" value="MFS"/>
    <property type="match status" value="1"/>
</dbReference>
<keyword evidence="2" id="KW-0813">Transport</keyword>
<dbReference type="AlphaFoldDB" id="A0A7K1L4V8"/>
<feature type="transmembrane region" description="Helical" evidence="7">
    <location>
        <begin position="341"/>
        <end position="362"/>
    </location>
</feature>
<feature type="transmembrane region" description="Helical" evidence="7">
    <location>
        <begin position="418"/>
        <end position="435"/>
    </location>
</feature>
<feature type="transmembrane region" description="Helical" evidence="7">
    <location>
        <begin position="93"/>
        <end position="113"/>
    </location>
</feature>
<keyword evidence="4 7" id="KW-0812">Transmembrane</keyword>
<keyword evidence="6 7" id="KW-0472">Membrane</keyword>
<evidence type="ECO:0000256" key="4">
    <source>
        <dbReference type="ARBA" id="ARBA00022692"/>
    </source>
</evidence>
<feature type="transmembrane region" description="Helical" evidence="7">
    <location>
        <begin position="26"/>
        <end position="49"/>
    </location>
</feature>
<feature type="transmembrane region" description="Helical" evidence="7">
    <location>
        <begin position="243"/>
        <end position="261"/>
    </location>
</feature>
<dbReference type="InterPro" id="IPR011701">
    <property type="entry name" value="MFS"/>
</dbReference>
<organism evidence="9 10">
    <name type="scientific">Actinomadura litoris</name>
    <dbReference type="NCBI Taxonomy" id="2678616"/>
    <lineage>
        <taxon>Bacteria</taxon>
        <taxon>Bacillati</taxon>
        <taxon>Actinomycetota</taxon>
        <taxon>Actinomycetes</taxon>
        <taxon>Streptosporangiales</taxon>
        <taxon>Thermomonosporaceae</taxon>
        <taxon>Actinomadura</taxon>
    </lineage>
</organism>